<dbReference type="AlphaFoldDB" id="A0A060TBM8"/>
<proteinExistence type="predicted"/>
<accession>A0A060TBM8</accession>
<name>A0A060TBM8_BLAAD</name>
<sequence length="258" mass="26856">MSTQPQTYNDALAVLAVCDAMSSLDPSAALTSLPKAKHDPVLWSLNNKDEEWLINTKPKISIGSELTPEYPPPPPADYAEPFAAHLFLGSGVTAPSGHLTATARMAQNNGPIYAPGPSLSQPGTLPPNLTSVAARELAGLAPAPGAGGSSGAGGANGAAPGQTVTPATPAAGVNAQRPRIQRADPNAGTRHSTVQPSPGVVYKTEECPVCGRHFKGPKAATHKQQHIRRLHPQDYIPKRGGKKRVLPSPPQEKKEPQA</sequence>
<evidence type="ECO:0000313" key="2">
    <source>
        <dbReference type="EMBL" id="CDP38373.1"/>
    </source>
</evidence>
<feature type="region of interest" description="Disordered" evidence="1">
    <location>
        <begin position="140"/>
        <end position="199"/>
    </location>
</feature>
<feature type="compositionally biased region" description="Gly residues" evidence="1">
    <location>
        <begin position="145"/>
        <end position="156"/>
    </location>
</feature>
<reference evidence="2" key="2">
    <citation type="submission" date="2014-06" db="EMBL/GenBank/DDBJ databases">
        <title>The complete genome of Blastobotrys (Arxula) adeninivorans LS3 - a yeast of biotechnological interest.</title>
        <authorList>
            <person name="Kunze G."/>
            <person name="Gaillardin C."/>
            <person name="Czernicka M."/>
            <person name="Durrens P."/>
            <person name="Martin T."/>
            <person name="Boer E."/>
            <person name="Gabaldon T."/>
            <person name="Cruz J."/>
            <person name="Talla E."/>
            <person name="Marck C."/>
            <person name="Goffeau A."/>
            <person name="Barbe V."/>
            <person name="Baret P."/>
            <person name="Baronian K."/>
            <person name="Beier S."/>
            <person name="Bleykasten C."/>
            <person name="Bode R."/>
            <person name="Casaregola S."/>
            <person name="Despons L."/>
            <person name="Fairhead C."/>
            <person name="Giersberg M."/>
            <person name="Gierski P."/>
            <person name="Hahnel U."/>
            <person name="Hartmann A."/>
            <person name="Jankowska D."/>
            <person name="Jubin C."/>
            <person name="Jung P."/>
            <person name="Lafontaine I."/>
            <person name="Leh-Louis V."/>
            <person name="Lemaire M."/>
            <person name="Marcet-Houben M."/>
            <person name="Mascher M."/>
            <person name="Morel G."/>
            <person name="Richard G.-F."/>
            <person name="Riechen J."/>
            <person name="Sacerdot C."/>
            <person name="Sarkar A."/>
            <person name="Savel G."/>
            <person name="Schacherer J."/>
            <person name="Sherman D."/>
            <person name="Straub M.-L."/>
            <person name="Stein N."/>
            <person name="Thierry A."/>
            <person name="Trautwein-Schult A."/>
            <person name="Westhof E."/>
            <person name="Worch S."/>
            <person name="Dujon B."/>
            <person name="Souciet J.-L."/>
            <person name="Wincker P."/>
            <person name="Scholz U."/>
            <person name="Neuveglise N."/>
        </authorList>
    </citation>
    <scope>NUCLEOTIDE SEQUENCE</scope>
    <source>
        <strain evidence="2">LS3</strain>
    </source>
</reference>
<evidence type="ECO:0000256" key="1">
    <source>
        <dbReference type="SAM" id="MobiDB-lite"/>
    </source>
</evidence>
<feature type="region of interest" description="Disordered" evidence="1">
    <location>
        <begin position="217"/>
        <end position="258"/>
    </location>
</feature>
<protein>
    <submittedName>
        <fullName evidence="2">ARAD1D33220p</fullName>
    </submittedName>
</protein>
<organism evidence="2">
    <name type="scientific">Blastobotrys adeninivorans</name>
    <name type="common">Yeast</name>
    <name type="synonym">Arxula adeninivorans</name>
    <dbReference type="NCBI Taxonomy" id="409370"/>
    <lineage>
        <taxon>Eukaryota</taxon>
        <taxon>Fungi</taxon>
        <taxon>Dikarya</taxon>
        <taxon>Ascomycota</taxon>
        <taxon>Saccharomycotina</taxon>
        <taxon>Dipodascomycetes</taxon>
        <taxon>Dipodascales</taxon>
        <taxon>Trichomonascaceae</taxon>
        <taxon>Blastobotrys</taxon>
    </lineage>
</organism>
<reference evidence="2" key="1">
    <citation type="submission" date="2014-02" db="EMBL/GenBank/DDBJ databases">
        <authorList>
            <person name="Genoscope - CEA"/>
        </authorList>
    </citation>
    <scope>NUCLEOTIDE SEQUENCE</scope>
    <source>
        <strain evidence="2">LS3</strain>
    </source>
</reference>
<dbReference type="EMBL" id="HG937694">
    <property type="protein sequence ID" value="CDP38373.1"/>
    <property type="molecule type" value="Genomic_DNA"/>
</dbReference>
<gene>
    <name evidence="2" type="ORF">GNLVRS02_ARAD1D33220g</name>
</gene>
<feature type="compositionally biased region" description="Basic residues" evidence="1">
    <location>
        <begin position="217"/>
        <end position="230"/>
    </location>
</feature>